<evidence type="ECO:0000256" key="1">
    <source>
        <dbReference type="SAM" id="MobiDB-lite"/>
    </source>
</evidence>
<dbReference type="InterPro" id="IPR012495">
    <property type="entry name" value="TadE-like_dom"/>
</dbReference>
<sequence length="143" mass="14467">MEDRGFGGSAPERGRTSAAPARRTGWRSDRGTSILEFTGFLPILLFVGMAAIQLGLIGYAANQAGTAARTAARSESLTPGSGQGSGQSAVSSWLNPSVGMAGDGDTVTATATITVPSVLPGINPFGPITRSVTMPTDDRGGTP</sequence>
<protein>
    <submittedName>
        <fullName evidence="4">Pilus assembly protein</fullName>
    </submittedName>
</protein>
<feature type="region of interest" description="Disordered" evidence="1">
    <location>
        <begin position="68"/>
        <end position="97"/>
    </location>
</feature>
<organism evidence="4 5">
    <name type="scientific">Streptomyces beijiangensis</name>
    <dbReference type="NCBI Taxonomy" id="163361"/>
    <lineage>
        <taxon>Bacteria</taxon>
        <taxon>Bacillati</taxon>
        <taxon>Actinomycetota</taxon>
        <taxon>Actinomycetes</taxon>
        <taxon>Kitasatosporales</taxon>
        <taxon>Streptomycetaceae</taxon>
        <taxon>Streptomyces</taxon>
    </lineage>
</organism>
<feature type="domain" description="TadE-like" evidence="3">
    <location>
        <begin position="31"/>
        <end position="73"/>
    </location>
</feature>
<feature type="region of interest" description="Disordered" evidence="1">
    <location>
        <begin position="1"/>
        <end position="26"/>
    </location>
</feature>
<dbReference type="Proteomes" id="UP000664167">
    <property type="component" value="Unassembled WGS sequence"/>
</dbReference>
<accession>A0A939JKA0</accession>
<dbReference type="Pfam" id="PF07811">
    <property type="entry name" value="TadE"/>
    <property type="match status" value="1"/>
</dbReference>
<evidence type="ECO:0000256" key="2">
    <source>
        <dbReference type="SAM" id="Phobius"/>
    </source>
</evidence>
<evidence type="ECO:0000313" key="4">
    <source>
        <dbReference type="EMBL" id="MBO0515075.1"/>
    </source>
</evidence>
<reference evidence="4" key="1">
    <citation type="submission" date="2021-03" db="EMBL/GenBank/DDBJ databases">
        <title>Streptomyces poriferae sp. nov., a novel marine sponge-derived Actinobacteria species with anti-MRSA activity.</title>
        <authorList>
            <person name="Sandoval-Powers M."/>
            <person name="Kralova S."/>
            <person name="Nguyen G.-S."/>
            <person name="Fawwal D."/>
            <person name="Degnes K."/>
            <person name="Klinkenberg G."/>
            <person name="Sletta H."/>
            <person name="Wentzel A."/>
            <person name="Liles M.R."/>
        </authorList>
    </citation>
    <scope>NUCLEOTIDE SEQUENCE</scope>
    <source>
        <strain evidence="4">DSM 41794</strain>
    </source>
</reference>
<gene>
    <name evidence="4" type="ORF">J0695_25240</name>
</gene>
<evidence type="ECO:0000259" key="3">
    <source>
        <dbReference type="Pfam" id="PF07811"/>
    </source>
</evidence>
<comment type="caution">
    <text evidence="4">The sequence shown here is derived from an EMBL/GenBank/DDBJ whole genome shotgun (WGS) entry which is preliminary data.</text>
</comment>
<keyword evidence="2" id="KW-1133">Transmembrane helix</keyword>
<keyword evidence="5" id="KW-1185">Reference proteome</keyword>
<name>A0A939JKA0_9ACTN</name>
<dbReference type="AlphaFoldDB" id="A0A939JKA0"/>
<proteinExistence type="predicted"/>
<keyword evidence="2" id="KW-0812">Transmembrane</keyword>
<feature type="transmembrane region" description="Helical" evidence="2">
    <location>
        <begin position="40"/>
        <end position="61"/>
    </location>
</feature>
<evidence type="ECO:0000313" key="5">
    <source>
        <dbReference type="Proteomes" id="UP000664167"/>
    </source>
</evidence>
<keyword evidence="2" id="KW-0472">Membrane</keyword>
<dbReference type="EMBL" id="JAFLRJ010000253">
    <property type="protein sequence ID" value="MBO0515075.1"/>
    <property type="molecule type" value="Genomic_DNA"/>
</dbReference>